<dbReference type="Pfam" id="PF00702">
    <property type="entry name" value="Hydrolase"/>
    <property type="match status" value="1"/>
</dbReference>
<dbReference type="AlphaFoldDB" id="A0A4Y3WK59"/>
<proteinExistence type="predicted"/>
<evidence type="ECO:0000313" key="1">
    <source>
        <dbReference type="EMBL" id="GEC19342.1"/>
    </source>
</evidence>
<dbReference type="EMBL" id="BJNG01000014">
    <property type="protein sequence ID" value="GEC19342.1"/>
    <property type="molecule type" value="Genomic_DNA"/>
</dbReference>
<dbReference type="Proteomes" id="UP000320338">
    <property type="component" value="Unassembled WGS sequence"/>
</dbReference>
<protein>
    <submittedName>
        <fullName evidence="1">Haloacid dehalogenase</fullName>
    </submittedName>
</protein>
<dbReference type="RefSeq" id="WP_141277902.1">
    <property type="nucleotide sequence ID" value="NZ_BAAARZ010000026.1"/>
</dbReference>
<reference evidence="1 2" key="1">
    <citation type="submission" date="2019-06" db="EMBL/GenBank/DDBJ databases">
        <title>Whole genome shotgun sequence of Pseudonocardia hydrocarbonoxydans NBRC 14498.</title>
        <authorList>
            <person name="Hosoyama A."/>
            <person name="Uohara A."/>
            <person name="Ohji S."/>
            <person name="Ichikawa N."/>
        </authorList>
    </citation>
    <scope>NUCLEOTIDE SEQUENCE [LARGE SCALE GENOMIC DNA]</scope>
    <source>
        <strain evidence="1 2">NBRC 14498</strain>
    </source>
</reference>
<evidence type="ECO:0000313" key="2">
    <source>
        <dbReference type="Proteomes" id="UP000320338"/>
    </source>
</evidence>
<sequence length="199" mass="20620">MSRTVVLDVGDVLVPTGALHESVGAGLGLGEDAFRAGFGTGRAAYDLGGPAAHYWAGVVRAWGREPEAALFAELERRDAGRWSALPADRAALVAELAAAGDRLAILSNAPAPLAAVARAAAWTDPFDVVVFSAEVGLVRPDPAVYARTDALLGPAAGEVVFLDDKAVNVEAARAHGWTAHVFVDVATARRDLSRGDGTR</sequence>
<dbReference type="PANTHER" id="PTHR43611:SF3">
    <property type="entry name" value="FLAVIN MONONUCLEOTIDE HYDROLASE 1, CHLOROPLATIC"/>
    <property type="match status" value="1"/>
</dbReference>
<dbReference type="Gene3D" id="3.40.50.1000">
    <property type="entry name" value="HAD superfamily/HAD-like"/>
    <property type="match status" value="1"/>
</dbReference>
<accession>A0A4Y3WK59</accession>
<dbReference type="PANTHER" id="PTHR43611">
    <property type="entry name" value="ALPHA-D-GLUCOSE 1-PHOSPHATE PHOSPHATASE"/>
    <property type="match status" value="1"/>
</dbReference>
<dbReference type="OrthoDB" id="9797415at2"/>
<name>A0A4Y3WK59_9PSEU</name>
<dbReference type="InterPro" id="IPR006439">
    <property type="entry name" value="HAD-SF_hydro_IA"/>
</dbReference>
<dbReference type="InterPro" id="IPR023214">
    <property type="entry name" value="HAD_sf"/>
</dbReference>
<organism evidence="1 2">
    <name type="scientific">Pseudonocardia hydrocarbonoxydans</name>
    <dbReference type="NCBI Taxonomy" id="76726"/>
    <lineage>
        <taxon>Bacteria</taxon>
        <taxon>Bacillati</taxon>
        <taxon>Actinomycetota</taxon>
        <taxon>Actinomycetes</taxon>
        <taxon>Pseudonocardiales</taxon>
        <taxon>Pseudonocardiaceae</taxon>
        <taxon>Pseudonocardia</taxon>
    </lineage>
</organism>
<comment type="caution">
    <text evidence="1">The sequence shown here is derived from an EMBL/GenBank/DDBJ whole genome shotgun (WGS) entry which is preliminary data.</text>
</comment>
<dbReference type="SUPFAM" id="SSF56784">
    <property type="entry name" value="HAD-like"/>
    <property type="match status" value="1"/>
</dbReference>
<dbReference type="NCBIfam" id="TIGR01509">
    <property type="entry name" value="HAD-SF-IA-v3"/>
    <property type="match status" value="1"/>
</dbReference>
<dbReference type="InterPro" id="IPR036412">
    <property type="entry name" value="HAD-like_sf"/>
</dbReference>
<keyword evidence="2" id="KW-1185">Reference proteome</keyword>
<gene>
    <name evidence="1" type="ORF">PHY01_16250</name>
</gene>